<dbReference type="InterPro" id="IPR016166">
    <property type="entry name" value="FAD-bd_PCMH"/>
</dbReference>
<evidence type="ECO:0000256" key="2">
    <source>
        <dbReference type="ARBA" id="ARBA00022630"/>
    </source>
</evidence>
<dbReference type="GO" id="GO:0071949">
    <property type="term" value="F:FAD binding"/>
    <property type="evidence" value="ECO:0007669"/>
    <property type="project" value="InterPro"/>
</dbReference>
<dbReference type="InterPro" id="IPR051264">
    <property type="entry name" value="FAD-oxidored/transferase_4"/>
</dbReference>
<dbReference type="PANTHER" id="PTHR43716:SF2">
    <property type="entry name" value="BLL6224 PROTEIN"/>
    <property type="match status" value="1"/>
</dbReference>
<evidence type="ECO:0000256" key="3">
    <source>
        <dbReference type="ARBA" id="ARBA00022827"/>
    </source>
</evidence>
<proteinExistence type="inferred from homology"/>
<dbReference type="InterPro" id="IPR036318">
    <property type="entry name" value="FAD-bd_PCMH-like_sf"/>
</dbReference>
<dbReference type="KEGG" id="cbot:ATE48_03240"/>
<dbReference type="Gene3D" id="3.30.465.10">
    <property type="match status" value="1"/>
</dbReference>
<dbReference type="InParanoid" id="A0A1B1AEM7"/>
<dbReference type="Gene3D" id="3.30.43.10">
    <property type="entry name" value="Uridine Diphospho-n-acetylenolpyruvylglucosamine Reductase, domain 2"/>
    <property type="match status" value="1"/>
</dbReference>
<feature type="domain" description="FAD-binding PCMH-type" evidence="4">
    <location>
        <begin position="35"/>
        <end position="213"/>
    </location>
</feature>
<dbReference type="SUPFAM" id="SSF55103">
    <property type="entry name" value="FAD-linked oxidases, C-terminal domain"/>
    <property type="match status" value="1"/>
</dbReference>
<keyword evidence="2" id="KW-0285">Flavoprotein</keyword>
<keyword evidence="3" id="KW-0274">FAD</keyword>
<dbReference type="Pfam" id="PF02913">
    <property type="entry name" value="FAD-oxidase_C"/>
    <property type="match status" value="1"/>
</dbReference>
<dbReference type="PROSITE" id="PS51387">
    <property type="entry name" value="FAD_PCMH"/>
    <property type="match status" value="1"/>
</dbReference>
<evidence type="ECO:0000256" key="1">
    <source>
        <dbReference type="ARBA" id="ARBA00008000"/>
    </source>
</evidence>
<dbReference type="GO" id="GO:0022904">
    <property type="term" value="P:respiratory electron transport chain"/>
    <property type="evidence" value="ECO:0007669"/>
    <property type="project" value="TreeGrafter"/>
</dbReference>
<dbReference type="RefSeq" id="WP_066767747.1">
    <property type="nucleotide sequence ID" value="NZ_CP013244.1"/>
</dbReference>
<dbReference type="InterPro" id="IPR004113">
    <property type="entry name" value="FAD-bd_oxidored_4_C"/>
</dbReference>
<dbReference type="InterPro" id="IPR016169">
    <property type="entry name" value="FAD-bd_PCMH_sub2"/>
</dbReference>
<dbReference type="InterPro" id="IPR016167">
    <property type="entry name" value="FAD-bd_PCMH_sub1"/>
</dbReference>
<gene>
    <name evidence="5" type="ORF">ATE48_03240</name>
</gene>
<evidence type="ECO:0000259" key="4">
    <source>
        <dbReference type="PROSITE" id="PS51387"/>
    </source>
</evidence>
<dbReference type="InterPro" id="IPR016164">
    <property type="entry name" value="FAD-linked_Oxase-like_C"/>
</dbReference>
<dbReference type="OrthoDB" id="9809290at2"/>
<reference evidence="5 6" key="1">
    <citation type="submission" date="2015-11" db="EMBL/GenBank/DDBJ databases">
        <title>Whole-Genome Sequence of Candidatus Oderbacter manganicum from the National Park Lower Oder Valley, Germany.</title>
        <authorList>
            <person name="Braun B."/>
            <person name="Liere K."/>
            <person name="Szewzyk U."/>
        </authorList>
    </citation>
    <scope>NUCLEOTIDE SEQUENCE [LARGE SCALE GENOMIC DNA]</scope>
    <source>
        <strain evidence="5 6">OTSz_A_272</strain>
    </source>
</reference>
<organism evidence="5 6">
    <name type="scientific">Candidatus Viadribacter manganicus</name>
    <dbReference type="NCBI Taxonomy" id="1759059"/>
    <lineage>
        <taxon>Bacteria</taxon>
        <taxon>Pseudomonadati</taxon>
        <taxon>Pseudomonadota</taxon>
        <taxon>Alphaproteobacteria</taxon>
        <taxon>Hyphomonadales</taxon>
        <taxon>Hyphomonadaceae</taxon>
        <taxon>Candidatus Viadribacter</taxon>
    </lineage>
</organism>
<sequence>MSDLANQIAARIGAKNVVIDADLLAPHLNEWRGRYSGKTPFAAFPATTEEAADIVKLCVAAGAKITTQGGNTGLVGGQIPDGEVLISLKRMNQIREIDAGNDSLTAEAGVVLATVQSAAAESNRLFPLSLAAEHSATIGGLVSTNAGGVHVLRYGMMRDLVLGIEAVLPDGRIFSGLKGLRKDNTGYDLKQLFIGAEGTLGIVTAACLKLYPQPAAREVVMLAVPSAAHALALLHQMKAATGAVSAFEVMNRLSVEVTVKNVPSVRDPLAGAGALAVLIEFEAAHAEGLREAIESALGAALEAGEAETALIAENASQARDFWALRESISAGHKPEGVQVSHDISVPVSKTPEYLAKANAAMQARCPGVRIVAFGHMGDGNFHYTAMQPLGADPASFPGAALTQIVYEVATSLGGSISAEHGIGITRRGDLARFKDRESLALMRTLKHAIDPMNVMNPRTMFE</sequence>
<dbReference type="InterPro" id="IPR016171">
    <property type="entry name" value="Vanillyl_alc_oxidase_C-sub2"/>
</dbReference>
<dbReference type="Proteomes" id="UP000092498">
    <property type="component" value="Chromosome"/>
</dbReference>
<dbReference type="Gene3D" id="3.30.70.2740">
    <property type="match status" value="1"/>
</dbReference>
<dbReference type="SUPFAM" id="SSF56176">
    <property type="entry name" value="FAD-binding/transporter-associated domain-like"/>
    <property type="match status" value="1"/>
</dbReference>
<comment type="similarity">
    <text evidence="1">Belongs to the FAD-binding oxidoreductase/transferase type 4 family.</text>
</comment>
<dbReference type="Gene3D" id="1.10.45.10">
    <property type="entry name" value="Vanillyl-alcohol Oxidase, Chain A, domain 4"/>
    <property type="match status" value="1"/>
</dbReference>
<protein>
    <submittedName>
        <fullName evidence="5">Hydroxyacid dehydrogenase</fullName>
    </submittedName>
</protein>
<name>A0A1B1AEM7_9PROT</name>
<accession>A0A1B1AEM7</accession>
<dbReference type="EMBL" id="CP013244">
    <property type="protein sequence ID" value="ANP45002.1"/>
    <property type="molecule type" value="Genomic_DNA"/>
</dbReference>
<dbReference type="GO" id="GO:0003824">
    <property type="term" value="F:catalytic activity"/>
    <property type="evidence" value="ECO:0007669"/>
    <property type="project" value="InterPro"/>
</dbReference>
<dbReference type="STRING" id="1759059.ATE48_03240"/>
<dbReference type="Pfam" id="PF01565">
    <property type="entry name" value="FAD_binding_4"/>
    <property type="match status" value="1"/>
</dbReference>
<dbReference type="PANTHER" id="PTHR43716">
    <property type="entry name" value="D-2-HYDROXYGLUTARATE DEHYDROGENASE, MITOCHONDRIAL"/>
    <property type="match status" value="1"/>
</dbReference>
<evidence type="ECO:0000313" key="6">
    <source>
        <dbReference type="Proteomes" id="UP000092498"/>
    </source>
</evidence>
<dbReference type="InterPro" id="IPR006094">
    <property type="entry name" value="Oxid_FAD_bind_N"/>
</dbReference>
<dbReference type="Gene3D" id="3.30.70.2190">
    <property type="match status" value="1"/>
</dbReference>
<dbReference type="AlphaFoldDB" id="A0A1B1AEM7"/>
<evidence type="ECO:0000313" key="5">
    <source>
        <dbReference type="EMBL" id="ANP45002.1"/>
    </source>
</evidence>
<keyword evidence="6" id="KW-1185">Reference proteome</keyword>